<feature type="domain" description="Alpha-2-macroglobulin bait region" evidence="2">
    <location>
        <begin position="2"/>
        <end position="127"/>
    </location>
</feature>
<keyword evidence="3" id="KW-1185">Reference proteome</keyword>
<dbReference type="GO" id="GO:0005615">
    <property type="term" value="C:extracellular space"/>
    <property type="evidence" value="ECO:0007669"/>
    <property type="project" value="TreeGrafter"/>
</dbReference>
<evidence type="ECO:0000313" key="4">
    <source>
        <dbReference type="RefSeq" id="XP_019490649.1"/>
    </source>
</evidence>
<dbReference type="RefSeq" id="XP_019490649.1">
    <property type="nucleotide sequence ID" value="XM_019635104.1"/>
</dbReference>
<dbReference type="GO" id="GO:0006956">
    <property type="term" value="P:complement activation"/>
    <property type="evidence" value="ECO:0007669"/>
    <property type="project" value="TreeGrafter"/>
</dbReference>
<dbReference type="AlphaFoldDB" id="A0A8B7QPE5"/>
<dbReference type="Proteomes" id="UP000694851">
    <property type="component" value="Unplaced"/>
</dbReference>
<evidence type="ECO:0000256" key="1">
    <source>
        <dbReference type="SAM" id="MobiDB-lite"/>
    </source>
</evidence>
<dbReference type="InterPro" id="IPR011625">
    <property type="entry name" value="A2M_N_BRD"/>
</dbReference>
<organism evidence="3 4">
    <name type="scientific">Hipposideros armiger</name>
    <name type="common">Great Himalayan leaf-nosed bat</name>
    <dbReference type="NCBI Taxonomy" id="186990"/>
    <lineage>
        <taxon>Eukaryota</taxon>
        <taxon>Metazoa</taxon>
        <taxon>Chordata</taxon>
        <taxon>Craniata</taxon>
        <taxon>Vertebrata</taxon>
        <taxon>Euteleostomi</taxon>
        <taxon>Mammalia</taxon>
        <taxon>Eutheria</taxon>
        <taxon>Laurasiatheria</taxon>
        <taxon>Chiroptera</taxon>
        <taxon>Yinpterochiroptera</taxon>
        <taxon>Rhinolophoidea</taxon>
        <taxon>Hipposideridae</taxon>
        <taxon>Hipposideros</taxon>
    </lineage>
</organism>
<dbReference type="Gene3D" id="6.20.50.160">
    <property type="match status" value="1"/>
</dbReference>
<protein>
    <submittedName>
        <fullName evidence="4">Complement C3-like</fullName>
    </submittedName>
</protein>
<sequence length="228" mass="24517">MDPGQEAKIRYYTYLIMNKGKLLKVGRQVREAGQDLVVLPLTITTDFIPSFRLVAYYTLIGNNGKREVVADSVWVDIKDSCVGTLVVKGGGKEEKQHLPGQQMSIKIEGNQGARVGLVAVDKGVFVLNKKNRLTQRKIWDVVENEDIGCTPGSGKDYAGVFMDAGLSLKTSKGLQTEQRAGEEVASGHPGSDNVATSQMGSGGPGFMPCLHPHPANHSPLRASASLPV</sequence>
<dbReference type="PANTHER" id="PTHR11412">
    <property type="entry name" value="MACROGLOBULIN / COMPLEMENT"/>
    <property type="match status" value="1"/>
</dbReference>
<feature type="non-terminal residue" evidence="4">
    <location>
        <position position="228"/>
    </location>
</feature>
<reference evidence="4" key="1">
    <citation type="submission" date="2025-08" db="UniProtKB">
        <authorList>
            <consortium name="RefSeq"/>
        </authorList>
    </citation>
    <scope>IDENTIFICATION</scope>
    <source>
        <tissue evidence="4">Muscle</tissue>
    </source>
</reference>
<name>A0A8B7QPE5_HIPAR</name>
<feature type="region of interest" description="Disordered" evidence="1">
    <location>
        <begin position="172"/>
        <end position="228"/>
    </location>
</feature>
<dbReference type="Pfam" id="PF07703">
    <property type="entry name" value="A2M_BRD"/>
    <property type="match status" value="1"/>
</dbReference>
<accession>A0A8B7QPE5</accession>
<dbReference type="FunFam" id="6.20.50.160:FF:000003">
    <property type="entry name" value="Complement C3"/>
    <property type="match status" value="1"/>
</dbReference>
<dbReference type="PANTHER" id="PTHR11412:SF81">
    <property type="entry name" value="COMPLEMENT C3"/>
    <property type="match status" value="1"/>
</dbReference>
<dbReference type="InterPro" id="IPR050473">
    <property type="entry name" value="A2M/Complement_sys"/>
</dbReference>
<dbReference type="Gene3D" id="1.20.50.70">
    <property type="match status" value="1"/>
</dbReference>
<dbReference type="SMART" id="SM01359">
    <property type="entry name" value="A2M_N_2"/>
    <property type="match status" value="1"/>
</dbReference>
<dbReference type="FunFam" id="2.60.40.1930:FF:000008">
    <property type="entry name" value="Complement C3"/>
    <property type="match status" value="1"/>
</dbReference>
<dbReference type="GeneID" id="109378839"/>
<proteinExistence type="predicted"/>
<dbReference type="OrthoDB" id="6359008at2759"/>
<evidence type="ECO:0000259" key="2">
    <source>
        <dbReference type="SMART" id="SM01359"/>
    </source>
</evidence>
<dbReference type="Gene3D" id="2.60.40.1930">
    <property type="match status" value="1"/>
</dbReference>
<gene>
    <name evidence="4" type="primary">LOC109378839</name>
</gene>
<evidence type="ECO:0000313" key="3">
    <source>
        <dbReference type="Proteomes" id="UP000694851"/>
    </source>
</evidence>
<dbReference type="KEGG" id="hai:109378839"/>